<sequence length="81" mass="8567">MSTVQDAVRAVIAETFGVPPERLSDDTVADDVDGWDSLSHTVLMIRLQNAFGIRIPESVAAEVATVGELVAAVADIAGMKR</sequence>
<organism evidence="2 3">
    <name type="scientific">Methylobacterium nodulans (strain LMG 21967 / CNCM I-2342 / ORS 2060)</name>
    <dbReference type="NCBI Taxonomy" id="460265"/>
    <lineage>
        <taxon>Bacteria</taxon>
        <taxon>Pseudomonadati</taxon>
        <taxon>Pseudomonadota</taxon>
        <taxon>Alphaproteobacteria</taxon>
        <taxon>Hyphomicrobiales</taxon>
        <taxon>Methylobacteriaceae</taxon>
        <taxon>Methylobacterium</taxon>
    </lineage>
</organism>
<dbReference type="InterPro" id="IPR036736">
    <property type="entry name" value="ACP-like_sf"/>
</dbReference>
<reference evidence="2 3" key="1">
    <citation type="submission" date="2009-01" db="EMBL/GenBank/DDBJ databases">
        <title>Complete sequence of chromosome of Methylobacterium nodulans ORS 2060.</title>
        <authorList>
            <consortium name="US DOE Joint Genome Institute"/>
            <person name="Lucas S."/>
            <person name="Copeland A."/>
            <person name="Lapidus A."/>
            <person name="Glavina del Rio T."/>
            <person name="Dalin E."/>
            <person name="Tice H."/>
            <person name="Bruce D."/>
            <person name="Goodwin L."/>
            <person name="Pitluck S."/>
            <person name="Sims D."/>
            <person name="Brettin T."/>
            <person name="Detter J.C."/>
            <person name="Han C."/>
            <person name="Larimer F."/>
            <person name="Land M."/>
            <person name="Hauser L."/>
            <person name="Kyrpides N."/>
            <person name="Ivanova N."/>
            <person name="Marx C.J."/>
            <person name="Richardson P."/>
        </authorList>
    </citation>
    <scope>NUCLEOTIDE SEQUENCE [LARGE SCALE GENOMIC DNA]</scope>
    <source>
        <strain evidence="3">LMG 21967 / CNCM I-2342 / ORS 2060</strain>
    </source>
</reference>
<evidence type="ECO:0000259" key="1">
    <source>
        <dbReference type="PROSITE" id="PS50075"/>
    </source>
</evidence>
<dbReference type="Gene3D" id="1.10.1200.10">
    <property type="entry name" value="ACP-like"/>
    <property type="match status" value="1"/>
</dbReference>
<dbReference type="InterPro" id="IPR009081">
    <property type="entry name" value="PP-bd_ACP"/>
</dbReference>
<evidence type="ECO:0000313" key="3">
    <source>
        <dbReference type="Proteomes" id="UP000008207"/>
    </source>
</evidence>
<dbReference type="HOGENOM" id="CLU_108696_20_2_5"/>
<dbReference type="STRING" id="460265.Mnod_2747"/>
<dbReference type="RefSeq" id="WP_015929377.1">
    <property type="nucleotide sequence ID" value="NC_011894.1"/>
</dbReference>
<dbReference type="AlphaFoldDB" id="B8IFG5"/>
<dbReference type="eggNOG" id="COG0236">
    <property type="taxonomic scope" value="Bacteria"/>
</dbReference>
<dbReference type="Proteomes" id="UP000008207">
    <property type="component" value="Chromosome"/>
</dbReference>
<dbReference type="PROSITE" id="PS50075">
    <property type="entry name" value="CARRIER"/>
    <property type="match status" value="1"/>
</dbReference>
<dbReference type="KEGG" id="mno:Mnod_2747"/>
<dbReference type="SUPFAM" id="SSF47336">
    <property type="entry name" value="ACP-like"/>
    <property type="match status" value="1"/>
</dbReference>
<protein>
    <submittedName>
        <fullName evidence="2">Phosphopantetheine-binding</fullName>
    </submittedName>
</protein>
<gene>
    <name evidence="2" type="ordered locus">Mnod_2747</name>
</gene>
<proteinExistence type="predicted"/>
<dbReference type="Pfam" id="PF00550">
    <property type="entry name" value="PP-binding"/>
    <property type="match status" value="1"/>
</dbReference>
<feature type="domain" description="Carrier" evidence="1">
    <location>
        <begin position="2"/>
        <end position="77"/>
    </location>
</feature>
<dbReference type="OrthoDB" id="9811033at2"/>
<keyword evidence="3" id="KW-1185">Reference proteome</keyword>
<dbReference type="EMBL" id="CP001349">
    <property type="protein sequence ID" value="ACL57700.1"/>
    <property type="molecule type" value="Genomic_DNA"/>
</dbReference>
<accession>B8IFG5</accession>
<name>B8IFG5_METNO</name>
<evidence type="ECO:0000313" key="2">
    <source>
        <dbReference type="EMBL" id="ACL57700.1"/>
    </source>
</evidence>